<feature type="compositionally biased region" description="Basic and acidic residues" evidence="1">
    <location>
        <begin position="31"/>
        <end position="52"/>
    </location>
</feature>
<dbReference type="Proteomes" id="UP001301012">
    <property type="component" value="Unassembled WGS sequence"/>
</dbReference>
<keyword evidence="2" id="KW-0732">Signal</keyword>
<evidence type="ECO:0000313" key="4">
    <source>
        <dbReference type="Proteomes" id="UP001301012"/>
    </source>
</evidence>
<accession>A0ABT7E5Y6</accession>
<protein>
    <recommendedName>
        <fullName evidence="5">Lipoprotein</fullName>
    </recommendedName>
</protein>
<evidence type="ECO:0000256" key="1">
    <source>
        <dbReference type="SAM" id="MobiDB-lite"/>
    </source>
</evidence>
<feature type="chain" id="PRO_5045289816" description="Lipoprotein" evidence="2">
    <location>
        <begin position="23"/>
        <end position="169"/>
    </location>
</feature>
<name>A0ABT7E5Y6_9FIRM</name>
<feature type="signal peptide" evidence="2">
    <location>
        <begin position="1"/>
        <end position="22"/>
    </location>
</feature>
<feature type="region of interest" description="Disordered" evidence="1">
    <location>
        <begin position="26"/>
        <end position="56"/>
    </location>
</feature>
<evidence type="ECO:0000256" key="2">
    <source>
        <dbReference type="SAM" id="SignalP"/>
    </source>
</evidence>
<evidence type="ECO:0008006" key="5">
    <source>
        <dbReference type="Google" id="ProtNLM"/>
    </source>
</evidence>
<evidence type="ECO:0000313" key="3">
    <source>
        <dbReference type="EMBL" id="MDK2562334.1"/>
    </source>
</evidence>
<reference evidence="3 4" key="1">
    <citation type="submission" date="2023-05" db="EMBL/GenBank/DDBJ databases">
        <title>Rombocin, a short stable natural nisin variant, displays selective antimicrobial activity against Listeria monocytogenes and employs dual mode of action to kill target bacterial strains.</title>
        <authorList>
            <person name="Wambui J."/>
            <person name="Stephan R."/>
            <person name="Kuipers O.P."/>
        </authorList>
    </citation>
    <scope>NUCLEOTIDE SEQUENCE [LARGE SCALE GENOMIC DNA]</scope>
    <source>
        <strain evidence="3 4">RC002</strain>
    </source>
</reference>
<organism evidence="3 4">
    <name type="scientific">Romboutsia sedimentorum</name>
    <dbReference type="NCBI Taxonomy" id="1368474"/>
    <lineage>
        <taxon>Bacteria</taxon>
        <taxon>Bacillati</taxon>
        <taxon>Bacillota</taxon>
        <taxon>Clostridia</taxon>
        <taxon>Peptostreptococcales</taxon>
        <taxon>Peptostreptococcaceae</taxon>
        <taxon>Romboutsia</taxon>
    </lineage>
</organism>
<dbReference type="PROSITE" id="PS51257">
    <property type="entry name" value="PROKAR_LIPOPROTEIN"/>
    <property type="match status" value="1"/>
</dbReference>
<dbReference type="RefSeq" id="WP_284131314.1">
    <property type="nucleotide sequence ID" value="NZ_JASKYM010000001.1"/>
</dbReference>
<gene>
    <name evidence="3" type="ORF">QOZ84_02140</name>
</gene>
<sequence>MKINSKITGLALCAILSMSLMGCSNKTNPTSKEDSSKKETTKKQETVAKKDIPQGLSEELGNGTIVLSTEGGTSKDRNVPVLFADKDLMMSQIGLDAETFDGSKLSYIYVDGMLNAKEQLGEMTQTTLTLEKDALKEGTHKVEVVQYENDDLKGKAITYKTASYEIKSK</sequence>
<dbReference type="EMBL" id="JASKYM010000001">
    <property type="protein sequence ID" value="MDK2562334.1"/>
    <property type="molecule type" value="Genomic_DNA"/>
</dbReference>
<proteinExistence type="predicted"/>
<comment type="caution">
    <text evidence="3">The sequence shown here is derived from an EMBL/GenBank/DDBJ whole genome shotgun (WGS) entry which is preliminary data.</text>
</comment>
<keyword evidence="4" id="KW-1185">Reference proteome</keyword>